<reference evidence="1 2" key="1">
    <citation type="submission" date="2019-01" db="EMBL/GenBank/DDBJ databases">
        <title>Novel species of Nocardioides.</title>
        <authorList>
            <person name="Liu Q."/>
            <person name="Xin Y.-H."/>
        </authorList>
    </citation>
    <scope>NUCLEOTIDE SEQUENCE [LARGE SCALE GENOMIC DNA]</scope>
    <source>
        <strain evidence="1 2">HLT3-15</strain>
    </source>
</reference>
<keyword evidence="2" id="KW-1185">Reference proteome</keyword>
<protein>
    <submittedName>
        <fullName evidence="1">DNA-binding protein</fullName>
    </submittedName>
</protein>
<sequence length="55" mass="6053">MTAAELADRWAVTAGHLANLRAHGEGISYIKLGSRVAYRYADVIAYEDTHYVEVG</sequence>
<gene>
    <name evidence="1" type="ORF">EUA06_13470</name>
</gene>
<dbReference type="AlphaFoldDB" id="A0A4Q2RM61"/>
<dbReference type="EMBL" id="SDWS01000006">
    <property type="protein sequence ID" value="RYB89900.1"/>
    <property type="molecule type" value="Genomic_DNA"/>
</dbReference>
<dbReference type="GO" id="GO:0003677">
    <property type="term" value="F:DNA binding"/>
    <property type="evidence" value="ECO:0007669"/>
    <property type="project" value="UniProtKB-KW"/>
</dbReference>
<evidence type="ECO:0000313" key="2">
    <source>
        <dbReference type="Proteomes" id="UP000291838"/>
    </source>
</evidence>
<organism evidence="1 2">
    <name type="scientific">Nocardioides glacieisoli</name>
    <dbReference type="NCBI Taxonomy" id="1168730"/>
    <lineage>
        <taxon>Bacteria</taxon>
        <taxon>Bacillati</taxon>
        <taxon>Actinomycetota</taxon>
        <taxon>Actinomycetes</taxon>
        <taxon>Propionibacteriales</taxon>
        <taxon>Nocardioidaceae</taxon>
        <taxon>Nocardioides</taxon>
    </lineage>
</organism>
<evidence type="ECO:0000313" key="1">
    <source>
        <dbReference type="EMBL" id="RYB89900.1"/>
    </source>
</evidence>
<keyword evidence="1" id="KW-0238">DNA-binding</keyword>
<dbReference type="Proteomes" id="UP000291838">
    <property type="component" value="Unassembled WGS sequence"/>
</dbReference>
<accession>A0A4Q2RM61</accession>
<proteinExistence type="predicted"/>
<dbReference type="OrthoDB" id="3267842at2"/>
<name>A0A4Q2RM61_9ACTN</name>
<comment type="caution">
    <text evidence="1">The sequence shown here is derived from an EMBL/GenBank/DDBJ whole genome shotgun (WGS) entry which is preliminary data.</text>
</comment>